<evidence type="ECO:0000313" key="3">
    <source>
        <dbReference type="Proteomes" id="UP000256708"/>
    </source>
</evidence>
<sequence length="151" mass="16769">MEKEFLIGGLRAAAYYAIGFAIAWAAYLIFGWEYVHAPGIHHLIGFLVLVVGTILLIRRLIRLFNDSSDNSNKGSLLTHLLVVGGFVIYFGVILKEVNEPVETDLETLAESETLTLDKNTKTIIIENGLGDTVFLQVADSVLIDKKNYNKE</sequence>
<dbReference type="AlphaFoldDB" id="A0A3D8L363"/>
<reference evidence="3" key="1">
    <citation type="submission" date="2018-08" db="EMBL/GenBank/DDBJ databases">
        <authorList>
            <person name="Liu Z.-W."/>
            <person name="Du Z.-J."/>
        </authorList>
    </citation>
    <scope>NUCLEOTIDE SEQUENCE [LARGE SCALE GENOMIC DNA]</scope>
    <source>
        <strain evidence="3">H4X</strain>
    </source>
</reference>
<evidence type="ECO:0000313" key="2">
    <source>
        <dbReference type="EMBL" id="RDV11858.1"/>
    </source>
</evidence>
<comment type="caution">
    <text evidence="2">The sequence shown here is derived from an EMBL/GenBank/DDBJ whole genome shotgun (WGS) entry which is preliminary data.</text>
</comment>
<feature type="transmembrane region" description="Helical" evidence="1">
    <location>
        <begin position="76"/>
        <end position="94"/>
    </location>
</feature>
<keyword evidence="1" id="KW-0812">Transmembrane</keyword>
<keyword evidence="1" id="KW-1133">Transmembrane helix</keyword>
<keyword evidence="3" id="KW-1185">Reference proteome</keyword>
<dbReference type="EMBL" id="QRGR01000037">
    <property type="protein sequence ID" value="RDV11858.1"/>
    <property type="molecule type" value="Genomic_DNA"/>
</dbReference>
<dbReference type="Proteomes" id="UP000256708">
    <property type="component" value="Unassembled WGS sequence"/>
</dbReference>
<feature type="transmembrane region" description="Helical" evidence="1">
    <location>
        <begin position="38"/>
        <end position="56"/>
    </location>
</feature>
<name>A0A3D8L363_9BACT</name>
<dbReference type="RefSeq" id="WP_115568024.1">
    <property type="nucleotide sequence ID" value="NZ_QRGR01000037.1"/>
</dbReference>
<proteinExistence type="predicted"/>
<protein>
    <submittedName>
        <fullName evidence="2">Uncharacterized protein</fullName>
    </submittedName>
</protein>
<organism evidence="2 3">
    <name type="scientific">Pontibacter diazotrophicus</name>
    <dbReference type="NCBI Taxonomy" id="1400979"/>
    <lineage>
        <taxon>Bacteria</taxon>
        <taxon>Pseudomonadati</taxon>
        <taxon>Bacteroidota</taxon>
        <taxon>Cytophagia</taxon>
        <taxon>Cytophagales</taxon>
        <taxon>Hymenobacteraceae</taxon>
        <taxon>Pontibacter</taxon>
    </lineage>
</organism>
<keyword evidence="1" id="KW-0472">Membrane</keyword>
<accession>A0A3D8L363</accession>
<gene>
    <name evidence="2" type="ORF">DXT99_23420</name>
</gene>
<evidence type="ECO:0000256" key="1">
    <source>
        <dbReference type="SAM" id="Phobius"/>
    </source>
</evidence>
<feature type="transmembrane region" description="Helical" evidence="1">
    <location>
        <begin position="12"/>
        <end position="32"/>
    </location>
</feature>